<comment type="caution">
    <text evidence="1">The sequence shown here is derived from an EMBL/GenBank/DDBJ whole genome shotgun (WGS) entry which is preliminary data.</text>
</comment>
<protein>
    <submittedName>
        <fullName evidence="1">HAD domain-containing protein</fullName>
    </submittedName>
</protein>
<accession>A0ABU9QS35</accession>
<proteinExistence type="predicted"/>
<dbReference type="Proteomes" id="UP001494588">
    <property type="component" value="Unassembled WGS sequence"/>
</dbReference>
<reference evidence="1 2" key="1">
    <citation type="submission" date="2024-01" db="EMBL/GenBank/DDBJ databases">
        <title>The diversity of rhizobia nodulating Mimosa spp. in eleven states of Brazil covering several biomes is determined by host plant, location, and edaphic factors.</title>
        <authorList>
            <person name="Rouws L."/>
            <person name="Barauna A."/>
            <person name="Beukes C."/>
            <person name="De Faria S.M."/>
            <person name="Gross E."/>
            <person name="Dos Reis Junior F.B."/>
            <person name="Simon M."/>
            <person name="Maluk M."/>
            <person name="Odee D.W."/>
            <person name="Kenicer G."/>
            <person name="Young J.P.W."/>
            <person name="Reis V.M."/>
            <person name="Zilli J."/>
            <person name="James E.K."/>
        </authorList>
    </citation>
    <scope>NUCLEOTIDE SEQUENCE [LARGE SCALE GENOMIC DNA]</scope>
    <source>
        <strain evidence="1 2">JPY77</strain>
    </source>
</reference>
<dbReference type="Pfam" id="PF18143">
    <property type="entry name" value="HAD_SAK_2"/>
    <property type="match status" value="2"/>
</dbReference>
<organism evidence="1 2">
    <name type="scientific">Paraburkholderia sabiae</name>
    <dbReference type="NCBI Taxonomy" id="273251"/>
    <lineage>
        <taxon>Bacteria</taxon>
        <taxon>Pseudomonadati</taxon>
        <taxon>Pseudomonadota</taxon>
        <taxon>Betaproteobacteria</taxon>
        <taxon>Burkholderiales</taxon>
        <taxon>Burkholderiaceae</taxon>
        <taxon>Paraburkholderia</taxon>
    </lineage>
</organism>
<sequence>MDFDGVLHPENVWRRPGIGPYVATPPGHRVFELAPLLAQALEPYPDVQIVLATNWVRLLSFTQAARRLPAGLRARVIGATYHSRMDTAAFLELPRGVQVLADVSRRRPAAWLALDDDAEGWPPSCRAHLVHTREVLGISAPDVFEDLCGKLADMYGDGAPSAHRPRAELQRIAGQTGAGHAGPKPPTFPPVSMRMPEPISDALAANRAADPTVLPALFLDFDGVLRPVGEPALDDDFGLIDNPGLFVWRPILEALLAQYPAVRIIISSDWRRLFDDATLIRLLGPLGNRFAGVVESVGSCRSEEILTEVRRRKLIHWLAIDDHASVVATQATERRFIACAPARGLSDLTVQRALSDRLSALDDQLVG</sequence>
<evidence type="ECO:0000313" key="1">
    <source>
        <dbReference type="EMBL" id="MEM5292241.1"/>
    </source>
</evidence>
<dbReference type="EMBL" id="JAZHGC010000077">
    <property type="protein sequence ID" value="MEM5292241.1"/>
    <property type="molecule type" value="Genomic_DNA"/>
</dbReference>
<evidence type="ECO:0000313" key="2">
    <source>
        <dbReference type="Proteomes" id="UP001494588"/>
    </source>
</evidence>
<name>A0ABU9QS35_9BURK</name>
<keyword evidence="2" id="KW-1185">Reference proteome</keyword>
<dbReference type="RefSeq" id="WP_233472194.1">
    <property type="nucleotide sequence ID" value="NZ_CAJHCS010000059.1"/>
</dbReference>
<gene>
    <name evidence="1" type="ORF">V4C55_41850</name>
</gene>